<reference evidence="4 5" key="1">
    <citation type="submission" date="2021-12" db="EMBL/GenBank/DDBJ databases">
        <title>Discovery of the Pendulisporaceae a myxobacterial family with distinct sporulation behavior and unique specialized metabolism.</title>
        <authorList>
            <person name="Garcia R."/>
            <person name="Popoff A."/>
            <person name="Bader C.D."/>
            <person name="Loehr J."/>
            <person name="Walesch S."/>
            <person name="Walt C."/>
            <person name="Boldt J."/>
            <person name="Bunk B."/>
            <person name="Haeckl F.J.F.P.J."/>
            <person name="Gunesch A.P."/>
            <person name="Birkelbach J."/>
            <person name="Nuebel U."/>
            <person name="Pietschmann T."/>
            <person name="Bach T."/>
            <person name="Mueller R."/>
        </authorList>
    </citation>
    <scope>NUCLEOTIDE SEQUENCE [LARGE SCALE GENOMIC DNA]</scope>
    <source>
        <strain evidence="4 5">MSr12523</strain>
    </source>
</reference>
<dbReference type="InterPro" id="IPR036188">
    <property type="entry name" value="FAD/NAD-bd_sf"/>
</dbReference>
<keyword evidence="1" id="KW-0560">Oxidoreductase</keyword>
<organism evidence="4 5">
    <name type="scientific">Pendulispora brunnea</name>
    <dbReference type="NCBI Taxonomy" id="2905690"/>
    <lineage>
        <taxon>Bacteria</taxon>
        <taxon>Pseudomonadati</taxon>
        <taxon>Myxococcota</taxon>
        <taxon>Myxococcia</taxon>
        <taxon>Myxococcales</taxon>
        <taxon>Sorangiineae</taxon>
        <taxon>Pendulisporaceae</taxon>
        <taxon>Pendulispora</taxon>
    </lineage>
</organism>
<accession>A0ABZ2K1P3</accession>
<evidence type="ECO:0000259" key="3">
    <source>
        <dbReference type="Pfam" id="PF01266"/>
    </source>
</evidence>
<feature type="transmembrane region" description="Helical" evidence="2">
    <location>
        <begin position="7"/>
        <end position="24"/>
    </location>
</feature>
<dbReference type="EMBL" id="CP089982">
    <property type="protein sequence ID" value="WXA92656.1"/>
    <property type="molecule type" value="Genomic_DNA"/>
</dbReference>
<keyword evidence="2" id="KW-0472">Membrane</keyword>
<dbReference type="PANTHER" id="PTHR13847:SF287">
    <property type="entry name" value="FAD-DEPENDENT OXIDOREDUCTASE DOMAIN-CONTAINING PROTEIN 1"/>
    <property type="match status" value="1"/>
</dbReference>
<dbReference type="Gene3D" id="3.30.9.10">
    <property type="entry name" value="D-Amino Acid Oxidase, subunit A, domain 2"/>
    <property type="match status" value="1"/>
</dbReference>
<protein>
    <submittedName>
        <fullName evidence="4">FAD-binding oxidoreductase</fullName>
    </submittedName>
</protein>
<evidence type="ECO:0000313" key="5">
    <source>
        <dbReference type="Proteomes" id="UP001379533"/>
    </source>
</evidence>
<dbReference type="RefSeq" id="WP_394843260.1">
    <property type="nucleotide sequence ID" value="NZ_CP089982.1"/>
</dbReference>
<keyword evidence="2" id="KW-0812">Transmembrane</keyword>
<dbReference type="SUPFAM" id="SSF51905">
    <property type="entry name" value="FAD/NAD(P)-binding domain"/>
    <property type="match status" value="1"/>
</dbReference>
<dbReference type="Gene3D" id="3.50.50.60">
    <property type="entry name" value="FAD/NAD(P)-binding domain"/>
    <property type="match status" value="1"/>
</dbReference>
<dbReference type="PANTHER" id="PTHR13847">
    <property type="entry name" value="SARCOSINE DEHYDROGENASE-RELATED"/>
    <property type="match status" value="1"/>
</dbReference>
<evidence type="ECO:0000256" key="1">
    <source>
        <dbReference type="ARBA" id="ARBA00023002"/>
    </source>
</evidence>
<evidence type="ECO:0000256" key="2">
    <source>
        <dbReference type="SAM" id="Phobius"/>
    </source>
</evidence>
<name>A0ABZ2K1P3_9BACT</name>
<keyword evidence="2" id="KW-1133">Transmembrane helix</keyword>
<evidence type="ECO:0000313" key="4">
    <source>
        <dbReference type="EMBL" id="WXA92656.1"/>
    </source>
</evidence>
<dbReference type="Pfam" id="PF01266">
    <property type="entry name" value="DAO"/>
    <property type="match status" value="1"/>
</dbReference>
<proteinExistence type="predicted"/>
<dbReference type="InterPro" id="IPR006076">
    <property type="entry name" value="FAD-dep_OxRdtase"/>
</dbReference>
<keyword evidence="5" id="KW-1185">Reference proteome</keyword>
<dbReference type="Proteomes" id="UP001379533">
    <property type="component" value="Chromosome"/>
</dbReference>
<sequence>MKDRAEVVVIGAGIMGLAIAYQLAKRGVNDIVVLDKGYLCGGASGRNGGGVRAQWSSEANIRLMLESIRMCRDFASEMKINVWLRQGGYLFLTRTEEKRRALEASVKLQSECGLPTRMLTPKEAQQIVPELDTDGVVAASYNPDDGVVFPWPFVWGFAQGARKLGVTVETFREVTGFRTKGSRIDGVVTRALPHSGKASSAPAKEETIRTHRVVNAAGAWSPEIARLLGIELPNKPHRHEICSTEPLKPWLKPLVADLTDGLYFSQSTRGEIVGGVGQEHVPQGINQDSSHAFLGRYARSLVRACPVLGQVKVLRQWSGCYDITPDANPIVGQVDEVENFYQASGFMGHGFMMAPIMGKLIAEDMTGELPAPSAAMFERWNLRRFREGKLLSEAMIIG</sequence>
<gene>
    <name evidence="4" type="ORF">LZC95_40195</name>
</gene>
<feature type="domain" description="FAD dependent oxidoreductase" evidence="3">
    <location>
        <begin position="7"/>
        <end position="363"/>
    </location>
</feature>